<gene>
    <name evidence="1" type="ORF">ABOD76_09805</name>
</gene>
<dbReference type="EMBL" id="CP158299">
    <property type="protein sequence ID" value="XBV86579.1"/>
    <property type="molecule type" value="Genomic_DNA"/>
</dbReference>
<dbReference type="InterPro" id="IPR007438">
    <property type="entry name" value="DUF488"/>
</dbReference>
<proteinExistence type="predicted"/>
<dbReference type="PANTHER" id="PTHR39337">
    <property type="entry name" value="BLR5642 PROTEIN"/>
    <property type="match status" value="1"/>
</dbReference>
<protein>
    <submittedName>
        <fullName evidence="1">DUF488 domain-containing protein</fullName>
    </submittedName>
</protein>
<dbReference type="Pfam" id="PF04343">
    <property type="entry name" value="DUF488"/>
    <property type="match status" value="1"/>
</dbReference>
<organism evidence="1">
    <name type="scientific">Deinococcus sonorensis KR-87</name>
    <dbReference type="NCBI Taxonomy" id="694439"/>
    <lineage>
        <taxon>Bacteria</taxon>
        <taxon>Thermotogati</taxon>
        <taxon>Deinococcota</taxon>
        <taxon>Deinococci</taxon>
        <taxon>Deinococcales</taxon>
        <taxon>Deinococcaceae</taxon>
        <taxon>Deinococcus</taxon>
    </lineage>
</organism>
<dbReference type="AlphaFoldDB" id="A0AAU7UET4"/>
<sequence length="148" mass="16133">MTTPPLFTIGYEGAALPDLIATLQAAGVKVLVDTRERAQSRRPGFSKTALGQALASGGIEYRHLRALGTPPSLRKEYRLSHDFQVLAGGYAVHLATQRDALETLGDWVQQQPVCLLCYEADPGACHRSLIAQRLQDLQLVGAVQHLKM</sequence>
<dbReference type="KEGG" id="dsc:ABOD76_09805"/>
<accession>A0AAU7UET4</accession>
<evidence type="ECO:0000313" key="1">
    <source>
        <dbReference type="EMBL" id="XBV86579.1"/>
    </source>
</evidence>
<dbReference type="PANTHER" id="PTHR39337:SF1">
    <property type="entry name" value="BLR5642 PROTEIN"/>
    <property type="match status" value="1"/>
</dbReference>
<name>A0AAU7UET4_9DEIO</name>
<dbReference type="RefSeq" id="WP_350244651.1">
    <property type="nucleotide sequence ID" value="NZ_CP158299.1"/>
</dbReference>
<reference evidence="1" key="1">
    <citation type="submission" date="2024-06" db="EMBL/GenBank/DDBJ databases">
        <title>Draft Genome Sequence of Deinococcus sonorensis Type Strain KR-87, a Biofilm Producing Representative of the Genus Deinococcus.</title>
        <authorList>
            <person name="Boren L.S."/>
            <person name="Grosso R.A."/>
            <person name="Hugenberg-Cox A.N."/>
            <person name="Hill J.T.E."/>
            <person name="Albert C.M."/>
            <person name="Tuohy J.M."/>
        </authorList>
    </citation>
    <scope>NUCLEOTIDE SEQUENCE</scope>
    <source>
        <strain evidence="1">KR-87</strain>
    </source>
</reference>